<feature type="coiled-coil region" evidence="1">
    <location>
        <begin position="61"/>
        <end position="95"/>
    </location>
</feature>
<evidence type="ECO:0000256" key="1">
    <source>
        <dbReference type="SAM" id="Coils"/>
    </source>
</evidence>
<keyword evidence="1" id="KW-0175">Coiled coil</keyword>
<dbReference type="KEGG" id="drm:Dred_0772"/>
<dbReference type="STRING" id="349161.Dred_0772"/>
<reference evidence="2 3" key="1">
    <citation type="submission" date="2007-03" db="EMBL/GenBank/DDBJ databases">
        <title>Complete sequence of Desulfotomaculum reducens MI-1.</title>
        <authorList>
            <consortium name="US DOE Joint Genome Institute"/>
            <person name="Copeland A."/>
            <person name="Lucas S."/>
            <person name="Lapidus A."/>
            <person name="Barry K."/>
            <person name="Detter J.C."/>
            <person name="Glavina del Rio T."/>
            <person name="Hammon N."/>
            <person name="Israni S."/>
            <person name="Dalin E."/>
            <person name="Tice H."/>
            <person name="Pitluck S."/>
            <person name="Sims D."/>
            <person name="Brettin T."/>
            <person name="Bruce D."/>
            <person name="Han C."/>
            <person name="Tapia R."/>
            <person name="Schmutz J."/>
            <person name="Larimer F."/>
            <person name="Land M."/>
            <person name="Hauser L."/>
            <person name="Kyrpides N."/>
            <person name="Kim E."/>
            <person name="Tebo B.M."/>
            <person name="Richardson P."/>
        </authorList>
    </citation>
    <scope>NUCLEOTIDE SEQUENCE [LARGE SCALE GENOMIC DNA]</scope>
    <source>
        <strain evidence="2 3">MI-1</strain>
    </source>
</reference>
<evidence type="ECO:0000313" key="2">
    <source>
        <dbReference type="EMBL" id="ABO49310.1"/>
    </source>
</evidence>
<dbReference type="AlphaFoldDB" id="A4J2K7"/>
<sequence>MFFQPRKPSPPPKGMPVGTGIPGINLSLDVNHVQVLGTLLMMGLSRQPGFKEQMEEFMLFMQRMQEAAETISVQMENVYQEYAKVKAKAVKTNQENVQQKAGRRQEGLTYVNPLLQHLLRLMSY</sequence>
<dbReference type="RefSeq" id="WP_011877145.1">
    <property type="nucleotide sequence ID" value="NC_009253.1"/>
</dbReference>
<evidence type="ECO:0000313" key="3">
    <source>
        <dbReference type="Proteomes" id="UP000001556"/>
    </source>
</evidence>
<dbReference type="HOGENOM" id="CLU_2000245_0_0_9"/>
<protein>
    <submittedName>
        <fullName evidence="2">Uncharacterized protein</fullName>
    </submittedName>
</protein>
<gene>
    <name evidence="2" type="ordered locus">Dred_0772</name>
</gene>
<keyword evidence="3" id="KW-1185">Reference proteome</keyword>
<dbReference type="Proteomes" id="UP000001556">
    <property type="component" value="Chromosome"/>
</dbReference>
<dbReference type="EMBL" id="CP000612">
    <property type="protein sequence ID" value="ABO49310.1"/>
    <property type="molecule type" value="Genomic_DNA"/>
</dbReference>
<proteinExistence type="predicted"/>
<name>A4J2K7_DESRM</name>
<accession>A4J2K7</accession>
<organism evidence="2 3">
    <name type="scientific">Desulforamulus reducens (strain ATCC BAA-1160 / DSM 100696 / MI-1)</name>
    <name type="common">Desulfotomaculum reducens</name>
    <dbReference type="NCBI Taxonomy" id="349161"/>
    <lineage>
        <taxon>Bacteria</taxon>
        <taxon>Bacillati</taxon>
        <taxon>Bacillota</taxon>
        <taxon>Clostridia</taxon>
        <taxon>Eubacteriales</taxon>
        <taxon>Peptococcaceae</taxon>
        <taxon>Desulforamulus</taxon>
    </lineage>
</organism>